<gene>
    <name evidence="3" type="ORF">QGM71_21030</name>
</gene>
<proteinExistence type="predicted"/>
<evidence type="ECO:0000259" key="1">
    <source>
        <dbReference type="Pfam" id="PF00534"/>
    </source>
</evidence>
<evidence type="ECO:0000313" key="3">
    <source>
        <dbReference type="EMBL" id="MEC5425939.1"/>
    </source>
</evidence>
<dbReference type="InterPro" id="IPR001296">
    <property type="entry name" value="Glyco_trans_1"/>
</dbReference>
<dbReference type="PANTHER" id="PTHR12526:SF630">
    <property type="entry name" value="GLYCOSYLTRANSFERASE"/>
    <property type="match status" value="1"/>
</dbReference>
<keyword evidence="3" id="KW-0808">Transferase</keyword>
<feature type="domain" description="Glycosyl transferase family 1" evidence="1">
    <location>
        <begin position="190"/>
        <end position="346"/>
    </location>
</feature>
<evidence type="ECO:0000259" key="2">
    <source>
        <dbReference type="Pfam" id="PF13439"/>
    </source>
</evidence>
<feature type="domain" description="Glycosyltransferase subfamily 4-like N-terminal" evidence="2">
    <location>
        <begin position="16"/>
        <end position="171"/>
    </location>
</feature>
<sequence length="378" mass="42616">MEKKKVVFFIYQMGAGGAARTFLNIINNLDRSKFIPVLVTLNYNGNYEEYLKSDIKFIKLNTRRLRSAILPLAKVIRKEETDIVFSTIPNYNTIAILAKLLSFTRAKNIVREAAYLGGNFSSNIKLIVYGMLYKMASQVVSLSEGVKENIVDRYKIKPHRIKVIYNPVDLDGIEQSMKEGEIADAHKAIFEDDAKVIITAGRLVKDKDHQTLLSSFSKVSRRINAKLIILGEGELEGALKSQAKELGIENNVYFIGFQRNPYVYFKHADLFVLSSIREGFGHVLAEALATGTPVVSTNCKPGAEEVLNHGEFGKLSNVGDVDEMADNIYKMLTLKKEETAQIIERGLQRAKDFNAKTIVKQYEDTFIKTMEIKKRSRG</sequence>
<dbReference type="Gene3D" id="3.40.50.2000">
    <property type="entry name" value="Glycogen Phosphorylase B"/>
    <property type="match status" value="2"/>
</dbReference>
<reference evidence="3 4" key="1">
    <citation type="journal article" date="2024" name="Int. J. Syst. Evol. Microbiol.">
        <title>Virgibacillus tibetensis sp. nov., isolated from salt lake on the Tibetan Plateau of China.</title>
        <authorList>
            <person name="Phurbu D."/>
            <person name="Liu Z.-X."/>
            <person name="Wang R."/>
            <person name="Zheng Y.-Y."/>
            <person name="Liu H.-C."/>
            <person name="Zhou Y.-G."/>
            <person name="Yu Y.-J."/>
            <person name="Li A.-H."/>
        </authorList>
    </citation>
    <scope>NUCLEOTIDE SEQUENCE [LARGE SCALE GENOMIC DNA]</scope>
    <source>
        <strain evidence="3 4">C22-A2</strain>
    </source>
</reference>
<dbReference type="InterPro" id="IPR028098">
    <property type="entry name" value="Glyco_trans_4-like_N"/>
</dbReference>
<keyword evidence="4" id="KW-1185">Reference proteome</keyword>
<evidence type="ECO:0000313" key="4">
    <source>
        <dbReference type="Proteomes" id="UP001335737"/>
    </source>
</evidence>
<dbReference type="Pfam" id="PF13439">
    <property type="entry name" value="Glyco_transf_4"/>
    <property type="match status" value="1"/>
</dbReference>
<dbReference type="EC" id="2.4.-.-" evidence="3"/>
<dbReference type="RefSeq" id="WP_327609472.1">
    <property type="nucleotide sequence ID" value="NZ_JARZFX010000023.1"/>
</dbReference>
<dbReference type="Proteomes" id="UP001335737">
    <property type="component" value="Unassembled WGS sequence"/>
</dbReference>
<keyword evidence="3" id="KW-0328">Glycosyltransferase</keyword>
<name>A0ABU6KKW5_9BACI</name>
<organism evidence="3 4">
    <name type="scientific">Virgibacillus tibetensis</name>
    <dbReference type="NCBI Taxonomy" id="3042313"/>
    <lineage>
        <taxon>Bacteria</taxon>
        <taxon>Bacillati</taxon>
        <taxon>Bacillota</taxon>
        <taxon>Bacilli</taxon>
        <taxon>Bacillales</taxon>
        <taxon>Bacillaceae</taxon>
        <taxon>Virgibacillus</taxon>
    </lineage>
</organism>
<dbReference type="CDD" id="cd03811">
    <property type="entry name" value="GT4_GT28_WabH-like"/>
    <property type="match status" value="1"/>
</dbReference>
<dbReference type="Pfam" id="PF00534">
    <property type="entry name" value="Glycos_transf_1"/>
    <property type="match status" value="1"/>
</dbReference>
<dbReference type="SUPFAM" id="SSF53756">
    <property type="entry name" value="UDP-Glycosyltransferase/glycogen phosphorylase"/>
    <property type="match status" value="1"/>
</dbReference>
<dbReference type="PANTHER" id="PTHR12526">
    <property type="entry name" value="GLYCOSYLTRANSFERASE"/>
    <property type="match status" value="1"/>
</dbReference>
<comment type="caution">
    <text evidence="3">The sequence shown here is derived from an EMBL/GenBank/DDBJ whole genome shotgun (WGS) entry which is preliminary data.</text>
</comment>
<protein>
    <submittedName>
        <fullName evidence="3">Glycosyltransferase</fullName>
        <ecNumber evidence="3">2.4.-.-</ecNumber>
    </submittedName>
</protein>
<accession>A0ABU6KKW5</accession>
<dbReference type="EMBL" id="JARZFX010000023">
    <property type="protein sequence ID" value="MEC5425939.1"/>
    <property type="molecule type" value="Genomic_DNA"/>
</dbReference>
<dbReference type="GO" id="GO:0016757">
    <property type="term" value="F:glycosyltransferase activity"/>
    <property type="evidence" value="ECO:0007669"/>
    <property type="project" value="UniProtKB-KW"/>
</dbReference>